<dbReference type="SUPFAM" id="SSF143011">
    <property type="entry name" value="RelE-like"/>
    <property type="match status" value="1"/>
</dbReference>
<name>A0A2S7WH25_9FLAO</name>
<dbReference type="Gene3D" id="3.30.2310.20">
    <property type="entry name" value="RelE-like"/>
    <property type="match status" value="1"/>
</dbReference>
<comment type="caution">
    <text evidence="1">The sequence shown here is derived from an EMBL/GenBank/DDBJ whole genome shotgun (WGS) entry which is preliminary data.</text>
</comment>
<sequence>MRIKVEWSEKATSDLQVIFENVKELTFSEKTAFNVVNDIYEAGFNINFVNQYQIDEFLGDPYRRMIIRDYKIIYIILSQKHIKILQIFNTFQSPSKLRK</sequence>
<dbReference type="EMBL" id="MSCM01000002">
    <property type="protein sequence ID" value="PQJ76905.1"/>
    <property type="molecule type" value="Genomic_DNA"/>
</dbReference>
<evidence type="ECO:0008006" key="3">
    <source>
        <dbReference type="Google" id="ProtNLM"/>
    </source>
</evidence>
<dbReference type="InterPro" id="IPR035093">
    <property type="entry name" value="RelE/ParE_toxin_dom_sf"/>
</dbReference>
<dbReference type="Proteomes" id="UP000239068">
    <property type="component" value="Unassembled WGS sequence"/>
</dbReference>
<evidence type="ECO:0000313" key="2">
    <source>
        <dbReference type="Proteomes" id="UP000239068"/>
    </source>
</evidence>
<accession>A0A2S7WH25</accession>
<evidence type="ECO:0000313" key="1">
    <source>
        <dbReference type="EMBL" id="PQJ76905.1"/>
    </source>
</evidence>
<reference evidence="1 2" key="1">
    <citation type="submission" date="2016-12" db="EMBL/GenBank/DDBJ databases">
        <title>Trade-off between light-utilization and light-protection in marine flavobacteria.</title>
        <authorList>
            <person name="Kumagai Y."/>
            <person name="Yoshizawa S."/>
            <person name="Kogure K."/>
            <person name="Iwasaki W."/>
        </authorList>
    </citation>
    <scope>NUCLEOTIDE SEQUENCE [LARGE SCALE GENOMIC DNA]</scope>
    <source>
        <strain evidence="1 2">ATCC 43844</strain>
    </source>
</reference>
<keyword evidence="2" id="KW-1185">Reference proteome</keyword>
<protein>
    <recommendedName>
        <fullName evidence="3">Plasmid stabilization protein</fullName>
    </recommendedName>
</protein>
<dbReference type="RefSeq" id="WP_105022223.1">
    <property type="nucleotide sequence ID" value="NZ_MSCM01000002.1"/>
</dbReference>
<dbReference type="OrthoDB" id="981785at2"/>
<dbReference type="AlphaFoldDB" id="A0A2S7WH25"/>
<organism evidence="1 2">
    <name type="scientific">Polaribacter glomeratus</name>
    <dbReference type="NCBI Taxonomy" id="102"/>
    <lineage>
        <taxon>Bacteria</taxon>
        <taxon>Pseudomonadati</taxon>
        <taxon>Bacteroidota</taxon>
        <taxon>Flavobacteriia</taxon>
        <taxon>Flavobacteriales</taxon>
        <taxon>Flavobacteriaceae</taxon>
    </lineage>
</organism>
<proteinExistence type="predicted"/>
<gene>
    <name evidence="1" type="ORF">BTO16_13650</name>
</gene>